<evidence type="ECO:0000256" key="3">
    <source>
        <dbReference type="PIRSR" id="PIRSR001220-1"/>
    </source>
</evidence>
<dbReference type="GO" id="GO:0004067">
    <property type="term" value="F:asparaginase activity"/>
    <property type="evidence" value="ECO:0007669"/>
    <property type="project" value="UniProtKB-UniRule"/>
</dbReference>
<name>A0A1I4I724_9ACTN</name>
<dbReference type="Gene3D" id="3.40.50.40">
    <property type="match status" value="1"/>
</dbReference>
<evidence type="ECO:0000313" key="7">
    <source>
        <dbReference type="Proteomes" id="UP000199152"/>
    </source>
</evidence>
<dbReference type="STRING" id="504800.SAMN04488085_11267"/>
<accession>A0A1I4I724</accession>
<evidence type="ECO:0000259" key="4">
    <source>
        <dbReference type="Pfam" id="PF00710"/>
    </source>
</evidence>
<dbReference type="RefSeq" id="WP_218146324.1">
    <property type="nucleotide sequence ID" value="NZ_FOSW01000012.1"/>
</dbReference>
<reference evidence="6 7" key="1">
    <citation type="submission" date="2016-10" db="EMBL/GenBank/DDBJ databases">
        <authorList>
            <person name="de Groot N.N."/>
        </authorList>
    </citation>
    <scope>NUCLEOTIDE SEQUENCE [LARGE SCALE GENOMIC DNA]</scope>
    <source>
        <strain evidence="6 7">DSM 45317</strain>
    </source>
</reference>
<dbReference type="PRINTS" id="PR00139">
    <property type="entry name" value="ASNGLNASE"/>
</dbReference>
<dbReference type="FunCoup" id="A0A1I4I724">
    <property type="interactions" value="56"/>
</dbReference>
<dbReference type="PIRSF" id="PIRSF001220">
    <property type="entry name" value="L-ASNase_gatD"/>
    <property type="match status" value="1"/>
</dbReference>
<proteinExistence type="inferred from homology"/>
<gene>
    <name evidence="6" type="ORF">SAMN04488085_11267</name>
</gene>
<evidence type="ECO:0000256" key="2">
    <source>
        <dbReference type="ARBA" id="ARBA00022801"/>
    </source>
</evidence>
<dbReference type="InterPro" id="IPR037152">
    <property type="entry name" value="L-asparaginase_N_sf"/>
</dbReference>
<dbReference type="Pfam" id="PF00710">
    <property type="entry name" value="Asparaginase"/>
    <property type="match status" value="1"/>
</dbReference>
<dbReference type="CDD" id="cd08964">
    <property type="entry name" value="L-asparaginase_II"/>
    <property type="match status" value="1"/>
</dbReference>
<feature type="domain" description="Asparaginase/glutaminase C-terminal" evidence="5">
    <location>
        <begin position="213"/>
        <end position="326"/>
    </location>
</feature>
<dbReference type="AlphaFoldDB" id="A0A1I4I724"/>
<dbReference type="PANTHER" id="PTHR11707">
    <property type="entry name" value="L-ASPARAGINASE"/>
    <property type="match status" value="1"/>
</dbReference>
<dbReference type="PIRSF" id="PIRSF500176">
    <property type="entry name" value="L_ASNase"/>
    <property type="match status" value="1"/>
</dbReference>
<dbReference type="SMART" id="SM00870">
    <property type="entry name" value="Asparaginase"/>
    <property type="match status" value="1"/>
</dbReference>
<dbReference type="InterPro" id="IPR040919">
    <property type="entry name" value="Asparaginase_C"/>
</dbReference>
<dbReference type="EMBL" id="FOSW01000012">
    <property type="protein sequence ID" value="SFL49893.1"/>
    <property type="molecule type" value="Genomic_DNA"/>
</dbReference>
<dbReference type="InterPro" id="IPR006034">
    <property type="entry name" value="Asparaginase/glutaminase-like"/>
</dbReference>
<dbReference type="SUPFAM" id="SSF53774">
    <property type="entry name" value="Glutaminase/Asparaginase"/>
    <property type="match status" value="1"/>
</dbReference>
<evidence type="ECO:0000259" key="5">
    <source>
        <dbReference type="Pfam" id="PF17763"/>
    </source>
</evidence>
<sequence length="339" mass="34239">MGMGTGARRPRVVVGSLGGTITMTPPSTGGGALPTLAAADLVRDVPGLAEVADLAACTLRTVPGAWLTPLDVAAVAEWARAQDADGVVVVQGTDTIEETAYLLDLYWDRPEPLVVTGAMRTPAVAGADGPANLLAATVVAAAAASRGRGALVVLDDQVHAAARVRKTDSIALHAFTSGAFGPVGRVHERRVTYAGRAARWPRLPGPSAGRNPRVALLETHLGDTGELLRLVLDAGHDGVVLAGFGAGHVPAALAETVSAAVERGPVVLAGRTGGGPVLGGTYGFVGSEQDLLARGVVPAGWLDPRKARLLLWALLAGGTEPAQVRATITARGAAPGGPA</sequence>
<comment type="similarity">
    <text evidence="1">Belongs to the asparaginase 1 family.</text>
</comment>
<dbReference type="Pfam" id="PF17763">
    <property type="entry name" value="Asparaginase_C"/>
    <property type="match status" value="1"/>
</dbReference>
<dbReference type="InterPro" id="IPR036152">
    <property type="entry name" value="Asp/glu_Ase-like_sf"/>
</dbReference>
<dbReference type="GO" id="GO:0006528">
    <property type="term" value="P:asparagine metabolic process"/>
    <property type="evidence" value="ECO:0007669"/>
    <property type="project" value="InterPro"/>
</dbReference>
<dbReference type="PROSITE" id="PS51732">
    <property type="entry name" value="ASN_GLN_ASE_3"/>
    <property type="match status" value="1"/>
</dbReference>
<organism evidence="6 7">
    <name type="scientific">Geodermatophilus ruber</name>
    <dbReference type="NCBI Taxonomy" id="504800"/>
    <lineage>
        <taxon>Bacteria</taxon>
        <taxon>Bacillati</taxon>
        <taxon>Actinomycetota</taxon>
        <taxon>Actinomycetes</taxon>
        <taxon>Geodermatophilales</taxon>
        <taxon>Geodermatophilaceae</taxon>
        <taxon>Geodermatophilus</taxon>
    </lineage>
</organism>
<keyword evidence="2" id="KW-0378">Hydrolase</keyword>
<dbReference type="InterPro" id="IPR027473">
    <property type="entry name" value="L-asparaginase_C"/>
</dbReference>
<dbReference type="InterPro" id="IPR027474">
    <property type="entry name" value="L-asparaginase_N"/>
</dbReference>
<dbReference type="Gene3D" id="3.40.50.1170">
    <property type="entry name" value="L-asparaginase, N-terminal domain"/>
    <property type="match status" value="1"/>
</dbReference>
<dbReference type="Proteomes" id="UP000199152">
    <property type="component" value="Unassembled WGS sequence"/>
</dbReference>
<feature type="active site" description="O-isoaspartyl threonine intermediate" evidence="3">
    <location>
        <position position="20"/>
    </location>
</feature>
<keyword evidence="7" id="KW-1185">Reference proteome</keyword>
<dbReference type="InterPro" id="IPR004550">
    <property type="entry name" value="AsnASE_II"/>
</dbReference>
<evidence type="ECO:0000256" key="1">
    <source>
        <dbReference type="ARBA" id="ARBA00010518"/>
    </source>
</evidence>
<dbReference type="InParanoid" id="A0A1I4I724"/>
<dbReference type="SFLD" id="SFLDS00057">
    <property type="entry name" value="Glutaminase/Asparaginase"/>
    <property type="match status" value="1"/>
</dbReference>
<protein>
    <submittedName>
        <fullName evidence="6">L-asparaginase</fullName>
    </submittedName>
</protein>
<evidence type="ECO:0000313" key="6">
    <source>
        <dbReference type="EMBL" id="SFL49893.1"/>
    </source>
</evidence>
<dbReference type="PANTHER" id="PTHR11707:SF28">
    <property type="entry name" value="60 KDA LYSOPHOSPHOLIPASE"/>
    <property type="match status" value="1"/>
</dbReference>
<feature type="domain" description="L-asparaginase N-terminal" evidence="4">
    <location>
        <begin position="11"/>
        <end position="196"/>
    </location>
</feature>